<organism evidence="1 2">
    <name type="scientific">Caballeronia mineralivorans PML1(12)</name>
    <dbReference type="NCBI Taxonomy" id="908627"/>
    <lineage>
        <taxon>Bacteria</taxon>
        <taxon>Pseudomonadati</taxon>
        <taxon>Pseudomonadota</taxon>
        <taxon>Betaproteobacteria</taxon>
        <taxon>Burkholderiales</taxon>
        <taxon>Burkholderiaceae</taxon>
        <taxon>Caballeronia</taxon>
    </lineage>
</organism>
<dbReference type="AlphaFoldDB" id="A0A0J1CUA9"/>
<accession>A0A0J1CUA9</accession>
<dbReference type="SUPFAM" id="SSF54427">
    <property type="entry name" value="NTF2-like"/>
    <property type="match status" value="1"/>
</dbReference>
<dbReference type="InterPro" id="IPR032710">
    <property type="entry name" value="NTF2-like_dom_sf"/>
</dbReference>
<dbReference type="EMBL" id="AEJF01000132">
    <property type="protein sequence ID" value="KLU24187.1"/>
    <property type="molecule type" value="Genomic_DNA"/>
</dbReference>
<dbReference type="RefSeq" id="WP_047848717.1">
    <property type="nucleotide sequence ID" value="NZ_AEJF01000132.1"/>
</dbReference>
<dbReference type="Gene3D" id="3.10.450.50">
    <property type="match status" value="1"/>
</dbReference>
<dbReference type="InterPro" id="IPR009959">
    <property type="entry name" value="Cyclase_SnoaL-like"/>
</dbReference>
<evidence type="ECO:0000313" key="2">
    <source>
        <dbReference type="Proteomes" id="UP000035963"/>
    </source>
</evidence>
<comment type="caution">
    <text evidence="1">The sequence shown here is derived from an EMBL/GenBank/DDBJ whole genome shotgun (WGS) entry which is preliminary data.</text>
</comment>
<dbReference type="PATRIC" id="fig|908627.4.peg.4797"/>
<proteinExistence type="predicted"/>
<evidence type="ECO:0000313" key="1">
    <source>
        <dbReference type="EMBL" id="KLU24187.1"/>
    </source>
</evidence>
<sequence length="150" mass="16437">MTASNEVEHAAARDTITRFYRAIEHADISLLRTAVTSDWQYLPGASGQPVGVEQMAPMLADLLHALPDMKITLLDALIHDTMVGVRAKVTGTQSGPLMGIPATSKPVDFAIHSFHELRDDCIAKTWHLEDWLGLFRQIGELPPGLANRPS</sequence>
<dbReference type="Proteomes" id="UP000035963">
    <property type="component" value="Unassembled WGS sequence"/>
</dbReference>
<name>A0A0J1CUA9_9BURK</name>
<dbReference type="OrthoDB" id="9182871at2"/>
<dbReference type="GO" id="GO:0030638">
    <property type="term" value="P:polyketide metabolic process"/>
    <property type="evidence" value="ECO:0007669"/>
    <property type="project" value="InterPro"/>
</dbReference>
<keyword evidence="2" id="KW-1185">Reference proteome</keyword>
<reference evidence="1 2" key="1">
    <citation type="journal article" date="2015" name="Genome Announc.">
        <title>Draft Genome Sequence of Burkholderia sp. Strain PML1(12), an Ectomycorrhizosphere-Inhabiting Bacterium with Effective Mineral-Weathering Ability.</title>
        <authorList>
            <person name="Uroz S."/>
            <person name="Oger P."/>
        </authorList>
    </citation>
    <scope>NUCLEOTIDE SEQUENCE [LARGE SCALE GENOMIC DNA]</scope>
    <source>
        <strain evidence="2">PML1(12)</strain>
    </source>
</reference>
<protein>
    <submittedName>
        <fullName evidence="1">Ester cyclase</fullName>
    </submittedName>
</protein>
<dbReference type="PANTHER" id="PTHR38436">
    <property type="entry name" value="POLYKETIDE CYCLASE SNOAL-LIKE DOMAIN"/>
    <property type="match status" value="1"/>
</dbReference>
<gene>
    <name evidence="1" type="ORF">EOS_21460</name>
</gene>
<dbReference type="PANTHER" id="PTHR38436:SF1">
    <property type="entry name" value="ESTER CYCLASE"/>
    <property type="match status" value="1"/>
</dbReference>
<dbReference type="Pfam" id="PF07366">
    <property type="entry name" value="SnoaL"/>
    <property type="match status" value="1"/>
</dbReference>